<feature type="compositionally biased region" description="Basic and acidic residues" evidence="1">
    <location>
        <begin position="61"/>
        <end position="73"/>
    </location>
</feature>
<feature type="region of interest" description="Disordered" evidence="1">
    <location>
        <begin position="132"/>
        <end position="203"/>
    </location>
</feature>
<gene>
    <name evidence="2" type="ORF">EZS28_025774</name>
</gene>
<feature type="compositionally biased region" description="Polar residues" evidence="1">
    <location>
        <begin position="32"/>
        <end position="42"/>
    </location>
</feature>
<protein>
    <submittedName>
        <fullName evidence="2">Uncharacterized protein</fullName>
    </submittedName>
</protein>
<comment type="caution">
    <text evidence="2">The sequence shown here is derived from an EMBL/GenBank/DDBJ whole genome shotgun (WGS) entry which is preliminary data.</text>
</comment>
<evidence type="ECO:0000313" key="2">
    <source>
        <dbReference type="EMBL" id="KAA6378699.1"/>
    </source>
</evidence>
<feature type="compositionally biased region" description="Basic and acidic residues" evidence="1">
    <location>
        <begin position="189"/>
        <end position="203"/>
    </location>
</feature>
<feature type="compositionally biased region" description="Basic and acidic residues" evidence="1">
    <location>
        <begin position="1"/>
        <end position="12"/>
    </location>
</feature>
<feature type="compositionally biased region" description="Polar residues" evidence="1">
    <location>
        <begin position="151"/>
        <end position="178"/>
    </location>
</feature>
<feature type="region of interest" description="Disordered" evidence="1">
    <location>
        <begin position="1"/>
        <end position="42"/>
    </location>
</feature>
<feature type="compositionally biased region" description="Polar residues" evidence="1">
    <location>
        <begin position="13"/>
        <end position="24"/>
    </location>
</feature>
<sequence length="203" mass="23150">MINTEMNKDKPSNKSQRLESSTQKTTHELTGLQPSSDAQNPSFNAELWLKKPGSISARNWQRTDHQINESHEDNVEEEEDEQNDEVTSIQNKDYRVNVNPQSSVLDSLGTYSQNDQGLKTFSQMDKYNIGLAPVGFQKKPKKRKRRKNAKSTEGLSASNDPSQNRNAKNQFQNASVVPQSKGFIQWGLDNRRIGENRTTKQQR</sequence>
<dbReference type="EMBL" id="SNRW01008976">
    <property type="protein sequence ID" value="KAA6378699.1"/>
    <property type="molecule type" value="Genomic_DNA"/>
</dbReference>
<evidence type="ECO:0000313" key="3">
    <source>
        <dbReference type="Proteomes" id="UP000324800"/>
    </source>
</evidence>
<organism evidence="2 3">
    <name type="scientific">Streblomastix strix</name>
    <dbReference type="NCBI Taxonomy" id="222440"/>
    <lineage>
        <taxon>Eukaryota</taxon>
        <taxon>Metamonada</taxon>
        <taxon>Preaxostyla</taxon>
        <taxon>Oxymonadida</taxon>
        <taxon>Streblomastigidae</taxon>
        <taxon>Streblomastix</taxon>
    </lineage>
</organism>
<evidence type="ECO:0000256" key="1">
    <source>
        <dbReference type="SAM" id="MobiDB-lite"/>
    </source>
</evidence>
<dbReference type="AlphaFoldDB" id="A0A5J4V882"/>
<accession>A0A5J4V882</accession>
<name>A0A5J4V882_9EUKA</name>
<proteinExistence type="predicted"/>
<feature type="compositionally biased region" description="Acidic residues" evidence="1">
    <location>
        <begin position="74"/>
        <end position="84"/>
    </location>
</feature>
<feature type="region of interest" description="Disordered" evidence="1">
    <location>
        <begin position="57"/>
        <end position="87"/>
    </location>
</feature>
<reference evidence="2 3" key="1">
    <citation type="submission" date="2019-03" db="EMBL/GenBank/DDBJ databases">
        <title>Single cell metagenomics reveals metabolic interactions within the superorganism composed of flagellate Streblomastix strix and complex community of Bacteroidetes bacteria on its surface.</title>
        <authorList>
            <person name="Treitli S.C."/>
            <person name="Kolisko M."/>
            <person name="Husnik F."/>
            <person name="Keeling P."/>
            <person name="Hampl V."/>
        </authorList>
    </citation>
    <scope>NUCLEOTIDE SEQUENCE [LARGE SCALE GENOMIC DNA]</scope>
    <source>
        <strain evidence="2">ST1C</strain>
    </source>
</reference>
<dbReference type="Proteomes" id="UP000324800">
    <property type="component" value="Unassembled WGS sequence"/>
</dbReference>
<feature type="compositionally biased region" description="Basic residues" evidence="1">
    <location>
        <begin position="138"/>
        <end position="149"/>
    </location>
</feature>